<dbReference type="OrthoDB" id="122223at2"/>
<proteinExistence type="predicted"/>
<keyword evidence="4" id="KW-1185">Reference proteome</keyword>
<name>A0A5B9EA73_9BACT</name>
<evidence type="ECO:0008006" key="5">
    <source>
        <dbReference type="Google" id="ProtNLM"/>
    </source>
</evidence>
<evidence type="ECO:0000313" key="3">
    <source>
        <dbReference type="EMBL" id="QEE28025.1"/>
    </source>
</evidence>
<feature type="region of interest" description="Disordered" evidence="1">
    <location>
        <begin position="111"/>
        <end position="134"/>
    </location>
</feature>
<reference evidence="3 4" key="1">
    <citation type="submission" date="2019-08" db="EMBL/GenBank/DDBJ databases">
        <title>Complete genome sequence of Terriglobus albidus strain ORNL.</title>
        <authorList>
            <person name="Podar M."/>
        </authorList>
    </citation>
    <scope>NUCLEOTIDE SEQUENCE [LARGE SCALE GENOMIC DNA]</scope>
    <source>
        <strain evidence="3 4">ORNL</strain>
    </source>
</reference>
<feature type="chain" id="PRO_5023026486" description="Periplasmic heavy metal sensor" evidence="2">
    <location>
        <begin position="28"/>
        <end position="134"/>
    </location>
</feature>
<dbReference type="Proteomes" id="UP000321820">
    <property type="component" value="Chromosome"/>
</dbReference>
<dbReference type="AlphaFoldDB" id="A0A5B9EA73"/>
<accession>A0A5B9EA73</accession>
<organism evidence="3 4">
    <name type="scientific">Terriglobus albidus</name>
    <dbReference type="NCBI Taxonomy" id="1592106"/>
    <lineage>
        <taxon>Bacteria</taxon>
        <taxon>Pseudomonadati</taxon>
        <taxon>Acidobacteriota</taxon>
        <taxon>Terriglobia</taxon>
        <taxon>Terriglobales</taxon>
        <taxon>Acidobacteriaceae</taxon>
        <taxon>Terriglobus</taxon>
    </lineage>
</organism>
<feature type="signal peptide" evidence="2">
    <location>
        <begin position="1"/>
        <end position="27"/>
    </location>
</feature>
<sequence length="134" mass="14870">MNLKQIVMRAAILAACTVGPATLSAHAQGMGGGMGQMTPEQRSARQLEMMKTRLNLSEDQTSKVKDFMAERDKKMADLRSSGGDMETMRPKMMEIQKDYSDKVKGILTDDQKKTYEEMQSQMRGGGRPGPPPQQ</sequence>
<dbReference type="RefSeq" id="WP_147647215.1">
    <property type="nucleotide sequence ID" value="NZ_CP042806.1"/>
</dbReference>
<protein>
    <recommendedName>
        <fullName evidence="5">Periplasmic heavy metal sensor</fullName>
    </recommendedName>
</protein>
<evidence type="ECO:0000256" key="2">
    <source>
        <dbReference type="SAM" id="SignalP"/>
    </source>
</evidence>
<evidence type="ECO:0000313" key="4">
    <source>
        <dbReference type="Proteomes" id="UP000321820"/>
    </source>
</evidence>
<gene>
    <name evidence="3" type="ORF">FTW19_08485</name>
</gene>
<dbReference type="EMBL" id="CP042806">
    <property type="protein sequence ID" value="QEE28025.1"/>
    <property type="molecule type" value="Genomic_DNA"/>
</dbReference>
<evidence type="ECO:0000256" key="1">
    <source>
        <dbReference type="SAM" id="MobiDB-lite"/>
    </source>
</evidence>
<keyword evidence="2" id="KW-0732">Signal</keyword>
<dbReference type="KEGG" id="talb:FTW19_08485"/>